<comment type="caution">
    <text evidence="1">The sequence shown here is derived from an EMBL/GenBank/DDBJ whole genome shotgun (WGS) entry which is preliminary data.</text>
</comment>
<organism evidence="1 2">
    <name type="scientific">Labrys miyagiensis</name>
    <dbReference type="NCBI Taxonomy" id="346912"/>
    <lineage>
        <taxon>Bacteria</taxon>
        <taxon>Pseudomonadati</taxon>
        <taxon>Pseudomonadota</taxon>
        <taxon>Alphaproteobacteria</taxon>
        <taxon>Hyphomicrobiales</taxon>
        <taxon>Xanthobacteraceae</taxon>
        <taxon>Labrys</taxon>
    </lineage>
</organism>
<sequence length="195" mass="22451">MSEPLQNRVTPFGEIVALSARGTMMGNRGGRLHDDHKRLRRRRWASKAWICCELHFKGWHREVMAPRNTYTELFFLDEVTALAAGHRPCFECRRADAKAFAAAFPEKDALAGRMDEILHAERLAEHRIETAADLPDGAVWADDREAFTRREGGVLRWSPEGWREVADWQDKPVRLLTPPAVVTALRNGFEPRWHR</sequence>
<evidence type="ECO:0000313" key="1">
    <source>
        <dbReference type="EMBL" id="GLS17032.1"/>
    </source>
</evidence>
<dbReference type="EMBL" id="BSPC01000004">
    <property type="protein sequence ID" value="GLS17032.1"/>
    <property type="molecule type" value="Genomic_DNA"/>
</dbReference>
<protein>
    <submittedName>
        <fullName evidence="1">Uncharacterized protein</fullName>
    </submittedName>
</protein>
<keyword evidence="2" id="KW-1185">Reference proteome</keyword>
<dbReference type="RefSeq" id="WP_284309868.1">
    <property type="nucleotide sequence ID" value="NZ_BSPC01000004.1"/>
</dbReference>
<gene>
    <name evidence="1" type="ORF">GCM10007874_00470</name>
</gene>
<evidence type="ECO:0000313" key="2">
    <source>
        <dbReference type="Proteomes" id="UP001156882"/>
    </source>
</evidence>
<reference evidence="2" key="1">
    <citation type="journal article" date="2019" name="Int. J. Syst. Evol. Microbiol.">
        <title>The Global Catalogue of Microorganisms (GCM) 10K type strain sequencing project: providing services to taxonomists for standard genome sequencing and annotation.</title>
        <authorList>
            <consortium name="The Broad Institute Genomics Platform"/>
            <consortium name="The Broad Institute Genome Sequencing Center for Infectious Disease"/>
            <person name="Wu L."/>
            <person name="Ma J."/>
        </authorList>
    </citation>
    <scope>NUCLEOTIDE SEQUENCE [LARGE SCALE GENOMIC DNA]</scope>
    <source>
        <strain evidence="2">NBRC 101365</strain>
    </source>
</reference>
<accession>A0ABQ6CBL1</accession>
<dbReference type="Proteomes" id="UP001156882">
    <property type="component" value="Unassembled WGS sequence"/>
</dbReference>
<proteinExistence type="predicted"/>
<name>A0ABQ6CBL1_9HYPH</name>